<proteinExistence type="predicted"/>
<gene>
    <name evidence="2" type="ORF">GGP41_006807</name>
</gene>
<evidence type="ECO:0000313" key="3">
    <source>
        <dbReference type="Proteomes" id="UP000624244"/>
    </source>
</evidence>
<name>A0A8H6E055_COCSA</name>
<keyword evidence="1" id="KW-0472">Membrane</keyword>
<feature type="transmembrane region" description="Helical" evidence="1">
    <location>
        <begin position="30"/>
        <end position="50"/>
    </location>
</feature>
<evidence type="ECO:0000313" key="2">
    <source>
        <dbReference type="EMBL" id="KAF5853968.1"/>
    </source>
</evidence>
<reference evidence="2" key="1">
    <citation type="submission" date="2019-11" db="EMBL/GenBank/DDBJ databases">
        <title>Bipolaris sorokiniana Genome sequencing.</title>
        <authorList>
            <person name="Wang H."/>
        </authorList>
    </citation>
    <scope>NUCLEOTIDE SEQUENCE</scope>
</reference>
<protein>
    <submittedName>
        <fullName evidence="2">Uncharacterized protein</fullName>
    </submittedName>
</protein>
<dbReference type="AlphaFoldDB" id="A0A8H6E055"/>
<keyword evidence="1" id="KW-0812">Transmembrane</keyword>
<dbReference type="Proteomes" id="UP000624244">
    <property type="component" value="Unassembled WGS sequence"/>
</dbReference>
<evidence type="ECO:0000256" key="1">
    <source>
        <dbReference type="SAM" id="Phobius"/>
    </source>
</evidence>
<feature type="transmembrane region" description="Helical" evidence="1">
    <location>
        <begin position="246"/>
        <end position="270"/>
    </location>
</feature>
<accession>A0A8H6E055</accession>
<feature type="transmembrane region" description="Helical" evidence="1">
    <location>
        <begin position="481"/>
        <end position="507"/>
    </location>
</feature>
<comment type="caution">
    <text evidence="2">The sequence shown here is derived from an EMBL/GenBank/DDBJ whole genome shotgun (WGS) entry which is preliminary data.</text>
</comment>
<sequence>MANTTLVVSLNDSNHGDPNLFCRHAQWSDIIIFFIGNYLAHAATITTFPGEIWQDVTLATALALLFPMSGVIRGVRAIQSLAIFGHNDLEKAARARALAVIVDQDTPGDVPSSTKVHGACYPREGYALNFVPKYTKFRAITASGKHVQISCSYNVVKVLASIGQTVFAAVTLYRARGDQIDRYGYASFSLTVTPYIFMPVINLLGNLVCPTYPAIYIVRSNGLGHGFSVDGMVGDIKDTKSKGWRIPLYVSNAINWAIATVCAAAPIAIIGGMSSFQSGSSTLPQRVWTMTWLALGSSLVIIVDTSKHILDARRRYLVLRISYEEELKKLVSPFKEIIGGIKGAEAEFNAKRNLIQPPLTWASATATIDTWELQKQEILGPARELANELREMPRGRLHKLELDDFKRQKMIGDLENLVKTFTMEDKQETLRKIWDIMQKKFLPSTSDSTQPVELESTRRSISKQKQYLEDVHPFQHRENDFYMWLGLLVVCGAPAIGGFVVVGQMIIDYGVCIRIA</sequence>
<feature type="transmembrane region" description="Helical" evidence="1">
    <location>
        <begin position="290"/>
        <end position="310"/>
    </location>
</feature>
<organism evidence="2 3">
    <name type="scientific">Cochliobolus sativus</name>
    <name type="common">Common root rot and spot blotch fungus</name>
    <name type="synonym">Bipolaris sorokiniana</name>
    <dbReference type="NCBI Taxonomy" id="45130"/>
    <lineage>
        <taxon>Eukaryota</taxon>
        <taxon>Fungi</taxon>
        <taxon>Dikarya</taxon>
        <taxon>Ascomycota</taxon>
        <taxon>Pezizomycotina</taxon>
        <taxon>Dothideomycetes</taxon>
        <taxon>Pleosporomycetidae</taxon>
        <taxon>Pleosporales</taxon>
        <taxon>Pleosporineae</taxon>
        <taxon>Pleosporaceae</taxon>
        <taxon>Bipolaris</taxon>
    </lineage>
</organism>
<dbReference type="EMBL" id="WNKQ01000001">
    <property type="protein sequence ID" value="KAF5853968.1"/>
    <property type="molecule type" value="Genomic_DNA"/>
</dbReference>
<feature type="transmembrane region" description="Helical" evidence="1">
    <location>
        <begin position="56"/>
        <end position="75"/>
    </location>
</feature>
<keyword evidence="1" id="KW-1133">Transmembrane helix</keyword>